<reference evidence="2 3" key="1">
    <citation type="submission" date="2020-08" db="EMBL/GenBank/DDBJ databases">
        <title>Sequencing the genomes of 1000 actinobacteria strains.</title>
        <authorList>
            <person name="Klenk H.-P."/>
        </authorList>
    </citation>
    <scope>NUCLEOTIDE SEQUENCE [LARGE SCALE GENOMIC DNA]</scope>
    <source>
        <strain evidence="2 3">DSM 23974</strain>
    </source>
</reference>
<protein>
    <submittedName>
        <fullName evidence="2">LmbE family N-acetylglucosaminyl deacetylase</fullName>
    </submittedName>
</protein>
<dbReference type="Pfam" id="PF02585">
    <property type="entry name" value="PIG-L"/>
    <property type="match status" value="1"/>
</dbReference>
<organism evidence="2 3">
    <name type="scientific">Micrococcus cohnii</name>
    <dbReference type="NCBI Taxonomy" id="993416"/>
    <lineage>
        <taxon>Bacteria</taxon>
        <taxon>Bacillati</taxon>
        <taxon>Actinomycetota</taxon>
        <taxon>Actinomycetes</taxon>
        <taxon>Micrococcales</taxon>
        <taxon>Micrococcaceae</taxon>
        <taxon>Micrococcus</taxon>
    </lineage>
</organism>
<name>A0A7W7GNV2_9MICC</name>
<evidence type="ECO:0000313" key="2">
    <source>
        <dbReference type="EMBL" id="MBB4735535.1"/>
    </source>
</evidence>
<dbReference type="InterPro" id="IPR003737">
    <property type="entry name" value="GlcNAc_PI_deacetylase-related"/>
</dbReference>
<dbReference type="AlphaFoldDB" id="A0A7W7GNV2"/>
<keyword evidence="1" id="KW-0862">Zinc</keyword>
<keyword evidence="3" id="KW-1185">Reference proteome</keyword>
<sequence>MSSLMTPAQAAAEHRWRTALAVGAHPDDLDFGAAATLAGLTAAGVHVVAAVVTDGDAGGFDSEGPEAMTARRHAEQRAAAAALGVEDVRFLGERDGHLEASHTVRRALVRLMRQVRPDVVLSTHPERDWERMQRAHPDHLECGEAVVRAAYPAVENPYAYPELREDEGLEPHRIRNLLLYGGPRRLENLALDVTGLEETKLAALDAHLSQHPDVEAMRRFVRRQLAETHAAHAAQALGMGAAEAFHLVTVNGPDTIAGF</sequence>
<dbReference type="RefSeq" id="WP_184241293.1">
    <property type="nucleotide sequence ID" value="NZ_JACHNA010000001.1"/>
</dbReference>
<dbReference type="Gene3D" id="3.40.50.10320">
    <property type="entry name" value="LmbE-like"/>
    <property type="match status" value="1"/>
</dbReference>
<dbReference type="PANTHER" id="PTHR12993:SF28">
    <property type="entry name" value="LMBE FAMILY PROTEIN"/>
    <property type="match status" value="1"/>
</dbReference>
<evidence type="ECO:0000256" key="1">
    <source>
        <dbReference type="ARBA" id="ARBA00022833"/>
    </source>
</evidence>
<dbReference type="GO" id="GO:0016137">
    <property type="term" value="P:glycoside metabolic process"/>
    <property type="evidence" value="ECO:0007669"/>
    <property type="project" value="UniProtKB-ARBA"/>
</dbReference>
<evidence type="ECO:0000313" key="3">
    <source>
        <dbReference type="Proteomes" id="UP000540191"/>
    </source>
</evidence>
<dbReference type="Proteomes" id="UP000540191">
    <property type="component" value="Unassembled WGS sequence"/>
</dbReference>
<proteinExistence type="predicted"/>
<dbReference type="PANTHER" id="PTHR12993">
    <property type="entry name" value="N-ACETYLGLUCOSAMINYL-PHOSPHATIDYLINOSITOL DE-N-ACETYLASE-RELATED"/>
    <property type="match status" value="1"/>
</dbReference>
<dbReference type="GO" id="GO:0016811">
    <property type="term" value="F:hydrolase activity, acting on carbon-nitrogen (but not peptide) bonds, in linear amides"/>
    <property type="evidence" value="ECO:0007669"/>
    <property type="project" value="TreeGrafter"/>
</dbReference>
<accession>A0A7W7GNV2</accession>
<dbReference type="InterPro" id="IPR024078">
    <property type="entry name" value="LmbE-like_dom_sf"/>
</dbReference>
<gene>
    <name evidence="2" type="ORF">HDA30_001043</name>
</gene>
<dbReference type="SUPFAM" id="SSF102588">
    <property type="entry name" value="LmbE-like"/>
    <property type="match status" value="1"/>
</dbReference>
<comment type="caution">
    <text evidence="2">The sequence shown here is derived from an EMBL/GenBank/DDBJ whole genome shotgun (WGS) entry which is preliminary data.</text>
</comment>
<dbReference type="EMBL" id="JACHNA010000001">
    <property type="protein sequence ID" value="MBB4735535.1"/>
    <property type="molecule type" value="Genomic_DNA"/>
</dbReference>